<keyword evidence="4" id="KW-1185">Reference proteome</keyword>
<dbReference type="InterPro" id="IPR005545">
    <property type="entry name" value="YCII"/>
</dbReference>
<dbReference type="RefSeq" id="WP_187721391.1">
    <property type="nucleotide sequence ID" value="NZ_BAABBL010000001.1"/>
</dbReference>
<dbReference type="InterPro" id="IPR011008">
    <property type="entry name" value="Dimeric_a/b-barrel"/>
</dbReference>
<reference evidence="3 4" key="1">
    <citation type="submission" date="2020-08" db="EMBL/GenBank/DDBJ databases">
        <title>Genome sequence of Tessaracoccus defluvii JCM 17540T.</title>
        <authorList>
            <person name="Hyun D.-W."/>
            <person name="Bae J.-W."/>
        </authorList>
    </citation>
    <scope>NUCLEOTIDE SEQUENCE [LARGE SCALE GENOMIC DNA]</scope>
    <source>
        <strain evidence="3 4">JCM 17540</strain>
    </source>
</reference>
<dbReference type="SUPFAM" id="SSF54909">
    <property type="entry name" value="Dimeric alpha+beta barrel"/>
    <property type="match status" value="1"/>
</dbReference>
<evidence type="ECO:0000313" key="4">
    <source>
        <dbReference type="Proteomes" id="UP000516117"/>
    </source>
</evidence>
<evidence type="ECO:0000313" key="3">
    <source>
        <dbReference type="EMBL" id="QNP56279.1"/>
    </source>
</evidence>
<evidence type="ECO:0000259" key="2">
    <source>
        <dbReference type="Pfam" id="PF03795"/>
    </source>
</evidence>
<feature type="domain" description="YCII-related" evidence="2">
    <location>
        <begin position="16"/>
        <end position="86"/>
    </location>
</feature>
<gene>
    <name evidence="3" type="ORF">H9L22_02020</name>
</gene>
<accession>A0A7H0H6W3</accession>
<dbReference type="EMBL" id="CP060789">
    <property type="protein sequence ID" value="QNP56279.1"/>
    <property type="molecule type" value="Genomic_DNA"/>
</dbReference>
<dbReference type="KEGG" id="tdf:H9L22_02020"/>
<evidence type="ECO:0000256" key="1">
    <source>
        <dbReference type="ARBA" id="ARBA00007689"/>
    </source>
</evidence>
<organism evidence="3 4">
    <name type="scientific">Tessaracoccus defluvii</name>
    <dbReference type="NCBI Taxonomy" id="1285901"/>
    <lineage>
        <taxon>Bacteria</taxon>
        <taxon>Bacillati</taxon>
        <taxon>Actinomycetota</taxon>
        <taxon>Actinomycetes</taxon>
        <taxon>Propionibacteriales</taxon>
        <taxon>Propionibacteriaceae</taxon>
        <taxon>Tessaracoccus</taxon>
    </lineage>
</organism>
<dbReference type="Proteomes" id="UP000516117">
    <property type="component" value="Chromosome"/>
</dbReference>
<sequence length="93" mass="10326">MTYFAVQYRYVDDPVALDRERPRHRAFLSAHSPEAVVASGPLIGADTPGALLILRGETRESVAALLDTDPFWVAHLIQERTLTEWNPVIGILA</sequence>
<name>A0A7H0H6W3_9ACTN</name>
<proteinExistence type="inferred from homology"/>
<protein>
    <recommendedName>
        <fullName evidence="2">YCII-related domain-containing protein</fullName>
    </recommendedName>
</protein>
<dbReference type="Gene3D" id="3.30.70.1060">
    <property type="entry name" value="Dimeric alpha+beta barrel"/>
    <property type="match status" value="1"/>
</dbReference>
<dbReference type="AlphaFoldDB" id="A0A7H0H6W3"/>
<comment type="similarity">
    <text evidence="1">Belongs to the YciI family.</text>
</comment>
<dbReference type="Pfam" id="PF03795">
    <property type="entry name" value="YCII"/>
    <property type="match status" value="1"/>
</dbReference>